<protein>
    <submittedName>
        <fullName evidence="1">Uncharacterized protein</fullName>
    </submittedName>
</protein>
<name>A0ABV6TEN6_9ACTN</name>
<accession>A0ABV6TEN6</accession>
<dbReference type="EMBL" id="JBHMQV010000009">
    <property type="protein sequence ID" value="MFC0844254.1"/>
    <property type="molecule type" value="Genomic_DNA"/>
</dbReference>
<gene>
    <name evidence="1" type="ORF">ACFH04_11105</name>
</gene>
<evidence type="ECO:0000313" key="1">
    <source>
        <dbReference type="EMBL" id="MFC0844254.1"/>
    </source>
</evidence>
<dbReference type="RefSeq" id="WP_394318376.1">
    <property type="nucleotide sequence ID" value="NZ_JBHMQV010000009.1"/>
</dbReference>
<proteinExistence type="predicted"/>
<keyword evidence="2" id="KW-1185">Reference proteome</keyword>
<evidence type="ECO:0000313" key="2">
    <source>
        <dbReference type="Proteomes" id="UP001589887"/>
    </source>
</evidence>
<sequence length="91" mass="9990">MPIRPFQTFGPSVRVDTDNRSGYCNLTLAVSGRSDIGLDVQFYPDGDAGQCKNYLPAGQYRTAYAGNPVTVGIDADNRPGGCQFLLRLRRF</sequence>
<dbReference type="Proteomes" id="UP001589887">
    <property type="component" value="Unassembled WGS sequence"/>
</dbReference>
<reference evidence="1 2" key="1">
    <citation type="submission" date="2024-09" db="EMBL/GenBank/DDBJ databases">
        <authorList>
            <person name="Sun Q."/>
            <person name="Mori K."/>
        </authorList>
    </citation>
    <scope>NUCLEOTIDE SEQUENCE [LARGE SCALE GENOMIC DNA]</scope>
    <source>
        <strain evidence="1 2">JCM 4557</strain>
    </source>
</reference>
<comment type="caution">
    <text evidence="1">The sequence shown here is derived from an EMBL/GenBank/DDBJ whole genome shotgun (WGS) entry which is preliminary data.</text>
</comment>
<organism evidence="1 2">
    <name type="scientific">Streptomyces noboritoensis</name>
    <dbReference type="NCBI Taxonomy" id="67337"/>
    <lineage>
        <taxon>Bacteria</taxon>
        <taxon>Bacillati</taxon>
        <taxon>Actinomycetota</taxon>
        <taxon>Actinomycetes</taxon>
        <taxon>Kitasatosporales</taxon>
        <taxon>Streptomycetaceae</taxon>
        <taxon>Streptomyces</taxon>
    </lineage>
</organism>